<evidence type="ECO:0000256" key="4">
    <source>
        <dbReference type="ARBA" id="ARBA00022475"/>
    </source>
</evidence>
<evidence type="ECO:0000256" key="5">
    <source>
        <dbReference type="ARBA" id="ARBA00022481"/>
    </source>
</evidence>
<comment type="similarity">
    <text evidence="2">Belongs to the GSP G family.</text>
</comment>
<dbReference type="OrthoDB" id="9795612at2"/>
<gene>
    <name evidence="12" type="primary">gspG</name>
    <name evidence="12" type="ORF">C7S18_07485</name>
</gene>
<keyword evidence="7 10" id="KW-0812">Transmembrane</keyword>
<sequence length="144" mass="15670">MPRPISQGFSLIEIMVVLVILAILATIVVPKFFGEVDKARVTKAKTDVQALATALNLYKLHNFTYPSTDQGLQALLTKPAGTPDAPNWQSGGYIQELPKDPWGRDYQYLSPGQHSEFDVYSMGADGQLGGDGFNAEVGNWTNAP</sequence>
<dbReference type="RefSeq" id="WP_106890968.1">
    <property type="nucleotide sequence ID" value="NZ_CP027860.1"/>
</dbReference>
<dbReference type="NCBIfam" id="TIGR02532">
    <property type="entry name" value="IV_pilin_GFxxxE"/>
    <property type="match status" value="1"/>
</dbReference>
<evidence type="ECO:0000256" key="8">
    <source>
        <dbReference type="ARBA" id="ARBA00022989"/>
    </source>
</evidence>
<evidence type="ECO:0000259" key="11">
    <source>
        <dbReference type="Pfam" id="PF08334"/>
    </source>
</evidence>
<proteinExistence type="inferred from homology"/>
<dbReference type="PRINTS" id="PR00813">
    <property type="entry name" value="BCTERIALGSPG"/>
</dbReference>
<evidence type="ECO:0000313" key="12">
    <source>
        <dbReference type="EMBL" id="AVP97043.1"/>
    </source>
</evidence>
<protein>
    <recommendedName>
        <fullName evidence="3">Type II secretion system core protein G</fullName>
    </recommendedName>
</protein>
<dbReference type="InterPro" id="IPR013545">
    <property type="entry name" value="T2SS_protein-GspG_C"/>
</dbReference>
<accession>A0A2P1PQC0</accession>
<dbReference type="Gene3D" id="3.30.700.10">
    <property type="entry name" value="Glycoprotein, Type 4 Pilin"/>
    <property type="match status" value="1"/>
</dbReference>
<keyword evidence="5" id="KW-0488">Methylation</keyword>
<dbReference type="InterPro" id="IPR000983">
    <property type="entry name" value="Bac_GSPG_pilin"/>
</dbReference>
<keyword evidence="8 10" id="KW-1133">Transmembrane helix</keyword>
<comment type="subcellular location">
    <subcellularLocation>
        <location evidence="1">Cell inner membrane</location>
        <topology evidence="1">Single-pass membrane protein</topology>
    </subcellularLocation>
</comment>
<dbReference type="InterPro" id="IPR010054">
    <property type="entry name" value="Type2_sec_GspG"/>
</dbReference>
<evidence type="ECO:0000256" key="7">
    <source>
        <dbReference type="ARBA" id="ARBA00022692"/>
    </source>
</evidence>
<dbReference type="GO" id="GO:0005886">
    <property type="term" value="C:plasma membrane"/>
    <property type="evidence" value="ECO:0007669"/>
    <property type="project" value="UniProtKB-SubCell"/>
</dbReference>
<keyword evidence="9 10" id="KW-0472">Membrane</keyword>
<dbReference type="AlphaFoldDB" id="A0A2P1PQC0"/>
<dbReference type="PANTHER" id="PTHR30093">
    <property type="entry name" value="GENERAL SECRETION PATHWAY PROTEIN G"/>
    <property type="match status" value="1"/>
</dbReference>
<evidence type="ECO:0000256" key="10">
    <source>
        <dbReference type="SAM" id="Phobius"/>
    </source>
</evidence>
<reference evidence="12 13" key="1">
    <citation type="submission" date="2018-03" db="EMBL/GenBank/DDBJ databases">
        <title>Ahniella affigens gen. nov., sp. nov., a gammaproteobacterium isolated from sandy soil near a stream.</title>
        <authorList>
            <person name="Ko Y."/>
            <person name="Kim J.-H."/>
        </authorList>
    </citation>
    <scope>NUCLEOTIDE SEQUENCE [LARGE SCALE GENOMIC DNA]</scope>
    <source>
        <strain evidence="12 13">D13</strain>
    </source>
</reference>
<dbReference type="PANTHER" id="PTHR30093:SF44">
    <property type="entry name" value="TYPE II SECRETION SYSTEM CORE PROTEIN G"/>
    <property type="match status" value="1"/>
</dbReference>
<evidence type="ECO:0000256" key="2">
    <source>
        <dbReference type="ARBA" id="ARBA00009984"/>
    </source>
</evidence>
<dbReference type="PROSITE" id="PS00409">
    <property type="entry name" value="PROKAR_NTER_METHYL"/>
    <property type="match status" value="1"/>
</dbReference>
<dbReference type="Pfam" id="PF08334">
    <property type="entry name" value="T2SSG"/>
    <property type="match status" value="1"/>
</dbReference>
<dbReference type="InterPro" id="IPR012902">
    <property type="entry name" value="N_methyl_site"/>
</dbReference>
<feature type="domain" description="Type II secretion system protein GspG C-terminal" evidence="11">
    <location>
        <begin position="32"/>
        <end position="140"/>
    </location>
</feature>
<dbReference type="GO" id="GO:0015628">
    <property type="term" value="P:protein secretion by the type II secretion system"/>
    <property type="evidence" value="ECO:0007669"/>
    <property type="project" value="InterPro"/>
</dbReference>
<keyword evidence="13" id="KW-1185">Reference proteome</keyword>
<organism evidence="12 13">
    <name type="scientific">Ahniella affigens</name>
    <dbReference type="NCBI Taxonomy" id="2021234"/>
    <lineage>
        <taxon>Bacteria</taxon>
        <taxon>Pseudomonadati</taxon>
        <taxon>Pseudomonadota</taxon>
        <taxon>Gammaproteobacteria</taxon>
        <taxon>Lysobacterales</taxon>
        <taxon>Rhodanobacteraceae</taxon>
        <taxon>Ahniella</taxon>
    </lineage>
</organism>
<dbReference type="Proteomes" id="UP000241074">
    <property type="component" value="Chromosome"/>
</dbReference>
<reference evidence="12 13" key="2">
    <citation type="submission" date="2018-03" db="EMBL/GenBank/DDBJ databases">
        <authorList>
            <person name="Keele B.F."/>
        </authorList>
    </citation>
    <scope>NUCLEOTIDE SEQUENCE [LARGE SCALE GENOMIC DNA]</scope>
    <source>
        <strain evidence="12 13">D13</strain>
    </source>
</reference>
<evidence type="ECO:0000256" key="1">
    <source>
        <dbReference type="ARBA" id="ARBA00004377"/>
    </source>
</evidence>
<name>A0A2P1PQC0_9GAMM</name>
<dbReference type="InterPro" id="IPR045584">
    <property type="entry name" value="Pilin-like"/>
</dbReference>
<dbReference type="GO" id="GO:0015627">
    <property type="term" value="C:type II protein secretion system complex"/>
    <property type="evidence" value="ECO:0007669"/>
    <property type="project" value="InterPro"/>
</dbReference>
<dbReference type="NCBIfam" id="TIGR01710">
    <property type="entry name" value="typeII_sec_gspG"/>
    <property type="match status" value="1"/>
</dbReference>
<dbReference type="Pfam" id="PF07963">
    <property type="entry name" value="N_methyl"/>
    <property type="match status" value="1"/>
</dbReference>
<dbReference type="SUPFAM" id="SSF54523">
    <property type="entry name" value="Pili subunits"/>
    <property type="match status" value="1"/>
</dbReference>
<evidence type="ECO:0000256" key="3">
    <source>
        <dbReference type="ARBA" id="ARBA00020042"/>
    </source>
</evidence>
<keyword evidence="4" id="KW-1003">Cell membrane</keyword>
<feature type="transmembrane region" description="Helical" evidence="10">
    <location>
        <begin position="12"/>
        <end position="33"/>
    </location>
</feature>
<evidence type="ECO:0000256" key="9">
    <source>
        <dbReference type="ARBA" id="ARBA00023136"/>
    </source>
</evidence>
<evidence type="ECO:0000256" key="6">
    <source>
        <dbReference type="ARBA" id="ARBA00022519"/>
    </source>
</evidence>
<keyword evidence="6" id="KW-0997">Cell inner membrane</keyword>
<dbReference type="KEGG" id="xba:C7S18_07485"/>
<dbReference type="EMBL" id="CP027860">
    <property type="protein sequence ID" value="AVP97043.1"/>
    <property type="molecule type" value="Genomic_DNA"/>
</dbReference>
<evidence type="ECO:0000313" key="13">
    <source>
        <dbReference type="Proteomes" id="UP000241074"/>
    </source>
</evidence>